<reference evidence="12 13" key="1">
    <citation type="submission" date="2019-06" db="EMBL/GenBank/DDBJ databases">
        <title>Genome sequencing of Zymomonas mobilis strains for genetic engineering and biofuel applications.</title>
        <authorList>
            <person name="Teravest M."/>
        </authorList>
    </citation>
    <scope>NUCLEOTIDE SEQUENCE [LARGE SCALE GENOMIC DNA]</scope>
    <source>
        <strain evidence="12 13">AN0101</strain>
    </source>
</reference>
<keyword evidence="5" id="KW-0762">Sugar transport</keyword>
<evidence type="ECO:0000313" key="12">
    <source>
        <dbReference type="EMBL" id="TQL16863.1"/>
    </source>
</evidence>
<evidence type="ECO:0000256" key="2">
    <source>
        <dbReference type="ARBA" id="ARBA00010992"/>
    </source>
</evidence>
<feature type="transmembrane region" description="Helical" evidence="10">
    <location>
        <begin position="335"/>
        <end position="358"/>
    </location>
</feature>
<dbReference type="AlphaFoldDB" id="A0A542W009"/>
<feature type="transmembrane region" description="Helical" evidence="10">
    <location>
        <begin position="159"/>
        <end position="178"/>
    </location>
</feature>
<evidence type="ECO:0000259" key="11">
    <source>
        <dbReference type="PROSITE" id="PS50850"/>
    </source>
</evidence>
<gene>
    <name evidence="12" type="ORF">FBY58_0411</name>
</gene>
<feature type="transmembrane region" description="Helical" evidence="10">
    <location>
        <begin position="116"/>
        <end position="138"/>
    </location>
</feature>
<dbReference type="Gene3D" id="1.20.1250.20">
    <property type="entry name" value="MFS general substrate transporter like domains"/>
    <property type="match status" value="2"/>
</dbReference>
<dbReference type="Proteomes" id="UP000316887">
    <property type="component" value="Unassembled WGS sequence"/>
</dbReference>
<evidence type="ECO:0000256" key="10">
    <source>
        <dbReference type="SAM" id="Phobius"/>
    </source>
</evidence>
<evidence type="ECO:0000256" key="3">
    <source>
        <dbReference type="ARBA" id="ARBA00022448"/>
    </source>
</evidence>
<dbReference type="GO" id="GO:0005886">
    <property type="term" value="C:plasma membrane"/>
    <property type="evidence" value="ECO:0007669"/>
    <property type="project" value="UniProtKB-SubCell"/>
</dbReference>
<keyword evidence="3 9" id="KW-0813">Transport</keyword>
<dbReference type="InterPro" id="IPR003663">
    <property type="entry name" value="Sugar/inositol_transpt"/>
</dbReference>
<dbReference type="InterPro" id="IPR036259">
    <property type="entry name" value="MFS_trans_sf"/>
</dbReference>
<evidence type="ECO:0000256" key="4">
    <source>
        <dbReference type="ARBA" id="ARBA00022475"/>
    </source>
</evidence>
<evidence type="ECO:0000256" key="1">
    <source>
        <dbReference type="ARBA" id="ARBA00004651"/>
    </source>
</evidence>
<feature type="transmembrane region" description="Helical" evidence="10">
    <location>
        <begin position="304"/>
        <end position="323"/>
    </location>
</feature>
<dbReference type="FunFam" id="1.20.1250.20:FF:000122">
    <property type="entry name" value="D-xylose transporter XylE"/>
    <property type="match status" value="1"/>
</dbReference>
<feature type="transmembrane region" description="Helical" evidence="10">
    <location>
        <begin position="261"/>
        <end position="284"/>
    </location>
</feature>
<dbReference type="InterPro" id="IPR020846">
    <property type="entry name" value="MFS_dom"/>
</dbReference>
<keyword evidence="4" id="KW-1003">Cell membrane</keyword>
<dbReference type="PRINTS" id="PR00171">
    <property type="entry name" value="SUGRTRNSPORT"/>
</dbReference>
<feature type="transmembrane region" description="Helical" evidence="10">
    <location>
        <begin position="56"/>
        <end position="80"/>
    </location>
</feature>
<dbReference type="RefSeq" id="WP_141919258.1">
    <property type="nucleotide sequence ID" value="NZ_VFOF01000001.1"/>
</dbReference>
<dbReference type="GO" id="GO:0005351">
    <property type="term" value="F:carbohydrate:proton symporter activity"/>
    <property type="evidence" value="ECO:0007669"/>
    <property type="project" value="TreeGrafter"/>
</dbReference>
<keyword evidence="8 10" id="KW-0472">Membrane</keyword>
<proteinExistence type="inferred from homology"/>
<evidence type="ECO:0000256" key="5">
    <source>
        <dbReference type="ARBA" id="ARBA00022597"/>
    </source>
</evidence>
<accession>A0A542W009</accession>
<feature type="transmembrane region" description="Helical" evidence="10">
    <location>
        <begin position="190"/>
        <end position="210"/>
    </location>
</feature>
<comment type="caution">
    <text evidence="12">The sequence shown here is derived from an EMBL/GenBank/DDBJ whole genome shotgun (WGS) entry which is preliminary data.</text>
</comment>
<feature type="transmembrane region" description="Helical" evidence="10">
    <location>
        <begin position="437"/>
        <end position="454"/>
    </location>
</feature>
<feature type="transmembrane region" description="Helical" evidence="10">
    <location>
        <begin position="364"/>
        <end position="386"/>
    </location>
</feature>
<name>A0A542W009_ZYMMB</name>
<keyword evidence="6 10" id="KW-0812">Transmembrane</keyword>
<dbReference type="Pfam" id="PF00083">
    <property type="entry name" value="Sugar_tr"/>
    <property type="match status" value="1"/>
</dbReference>
<dbReference type="PANTHER" id="PTHR48022">
    <property type="entry name" value="PLASTIDIC GLUCOSE TRANSPORTER 4"/>
    <property type="match status" value="1"/>
</dbReference>
<evidence type="ECO:0000313" key="13">
    <source>
        <dbReference type="Proteomes" id="UP000316887"/>
    </source>
</evidence>
<protein>
    <submittedName>
        <fullName evidence="12">SP family glucose uniporter-like MFS transporter</fullName>
    </submittedName>
</protein>
<evidence type="ECO:0000256" key="9">
    <source>
        <dbReference type="RuleBase" id="RU003346"/>
    </source>
</evidence>
<feature type="transmembrane region" description="Helical" evidence="10">
    <location>
        <begin position="87"/>
        <end position="104"/>
    </location>
</feature>
<dbReference type="PROSITE" id="PS00217">
    <property type="entry name" value="SUGAR_TRANSPORT_2"/>
    <property type="match status" value="1"/>
</dbReference>
<dbReference type="EMBL" id="VFOF01000001">
    <property type="protein sequence ID" value="TQL16863.1"/>
    <property type="molecule type" value="Genomic_DNA"/>
</dbReference>
<comment type="subcellular location">
    <subcellularLocation>
        <location evidence="1">Cell membrane</location>
        <topology evidence="1">Multi-pass membrane protein</topology>
    </subcellularLocation>
</comment>
<evidence type="ECO:0000256" key="7">
    <source>
        <dbReference type="ARBA" id="ARBA00022989"/>
    </source>
</evidence>
<dbReference type="PROSITE" id="PS00216">
    <property type="entry name" value="SUGAR_TRANSPORT_1"/>
    <property type="match status" value="1"/>
</dbReference>
<evidence type="ECO:0000256" key="8">
    <source>
        <dbReference type="ARBA" id="ARBA00023136"/>
    </source>
</evidence>
<dbReference type="OrthoDB" id="5368493at2"/>
<dbReference type="SUPFAM" id="SSF103473">
    <property type="entry name" value="MFS general substrate transporter"/>
    <property type="match status" value="1"/>
</dbReference>
<dbReference type="InterPro" id="IPR005829">
    <property type="entry name" value="Sugar_transporter_CS"/>
</dbReference>
<evidence type="ECO:0000256" key="6">
    <source>
        <dbReference type="ARBA" id="ARBA00022692"/>
    </source>
</evidence>
<sequence>MSSESSQGLVTRLALIAAIGGLLFGYDSAVIAAIGTPVDIHFIAPRHLSATAAASLSGMVVVAVLVGCVTGSLLSGWIGIRFGRRGGLLMSSICFVAAGFGAALTEKFFGTGSSALQIFCFFRFLAGLGIGIVSTLTPTYIAEIAPPDKRGQMVSGQQMAIVTGALTGYIFTWLLAHFGSIDWVNANGWFWSPASEGMIGIAFLLLLLTAPDTPHWLVMKGRHSEASKILARLEPQVDPSLTIQKIRAGFDKAMDKSSAGLFAFGITVVFAGVAVAAFQQLVGINAVLYYAPQMFQNLGFGADTALLQTISIGVVNFIFTMIASRVVDRFGRKPLLIWGALGMAAMMAVLGCCFWFKVGGVLPLASVLLYIAVFGMSWGPVCWVVLSEMFPSSIKGAAMPIAVTGQWLANILVNFLFKLADGSPALNQTFNHGFSYLAFAALSILGGLIVARFVPETKGRSLDEIEEMWRSQK</sequence>
<dbReference type="PANTHER" id="PTHR48022:SF2">
    <property type="entry name" value="PLASTIDIC GLUCOSE TRANSPORTER 4"/>
    <property type="match status" value="1"/>
</dbReference>
<feature type="domain" description="Major facilitator superfamily (MFS) profile" evidence="11">
    <location>
        <begin position="13"/>
        <end position="458"/>
    </location>
</feature>
<organism evidence="12 13">
    <name type="scientific">Zymomonas mobilis</name>
    <dbReference type="NCBI Taxonomy" id="542"/>
    <lineage>
        <taxon>Bacteria</taxon>
        <taxon>Pseudomonadati</taxon>
        <taxon>Pseudomonadota</taxon>
        <taxon>Alphaproteobacteria</taxon>
        <taxon>Sphingomonadales</taxon>
        <taxon>Zymomonadaceae</taxon>
        <taxon>Zymomonas</taxon>
    </lineage>
</organism>
<keyword evidence="7 10" id="KW-1133">Transmembrane helix</keyword>
<dbReference type="NCBIfam" id="TIGR00879">
    <property type="entry name" value="SP"/>
    <property type="match status" value="1"/>
</dbReference>
<feature type="transmembrane region" description="Helical" evidence="10">
    <location>
        <begin position="398"/>
        <end position="417"/>
    </location>
</feature>
<dbReference type="PROSITE" id="PS50850">
    <property type="entry name" value="MFS"/>
    <property type="match status" value="1"/>
</dbReference>
<dbReference type="InterPro" id="IPR050360">
    <property type="entry name" value="MFS_Sugar_Transporters"/>
</dbReference>
<dbReference type="InterPro" id="IPR005828">
    <property type="entry name" value="MFS_sugar_transport-like"/>
</dbReference>
<comment type="similarity">
    <text evidence="2 9">Belongs to the major facilitator superfamily. Sugar transporter (TC 2.A.1.1) family.</text>
</comment>